<feature type="domain" description="Protein YjdM N-terminal" evidence="3">
    <location>
        <begin position="4"/>
        <end position="32"/>
    </location>
</feature>
<evidence type="ECO:0000313" key="5">
    <source>
        <dbReference type="Proteomes" id="UP000501830"/>
    </source>
</evidence>
<dbReference type="Pfam" id="PF08274">
    <property type="entry name" value="Zn_Ribbon_YjdM"/>
    <property type="match status" value="1"/>
</dbReference>
<dbReference type="SUPFAM" id="SSF57783">
    <property type="entry name" value="Zinc beta-ribbon"/>
    <property type="match status" value="1"/>
</dbReference>
<evidence type="ECO:0000259" key="2">
    <source>
        <dbReference type="Pfam" id="PF03831"/>
    </source>
</evidence>
<dbReference type="SUPFAM" id="SSF82057">
    <property type="entry name" value="Prokaryotic SH3-related domain"/>
    <property type="match status" value="1"/>
</dbReference>
<dbReference type="PANTHER" id="PTHR30305">
    <property type="entry name" value="PROTEIN YJDM-RELATED"/>
    <property type="match status" value="1"/>
</dbReference>
<dbReference type="PANTHER" id="PTHR30305:SF3">
    <property type="entry name" value="PROTEIN YJDM"/>
    <property type="match status" value="1"/>
</dbReference>
<dbReference type="EMBL" id="CP049889">
    <property type="protein sequence ID" value="QIK51337.1"/>
    <property type="molecule type" value="Genomic_DNA"/>
</dbReference>
<accession>A0A6G7WGK0</accession>
<dbReference type="Gene3D" id="2.30.30.40">
    <property type="entry name" value="SH3 Domains"/>
    <property type="match status" value="1"/>
</dbReference>
<dbReference type="InterPro" id="IPR004624">
    <property type="entry name" value="YjdM"/>
</dbReference>
<feature type="domain" description="Protein YjdM C-terminal" evidence="2">
    <location>
        <begin position="45"/>
        <end position="113"/>
    </location>
</feature>
<dbReference type="InterPro" id="IPR013988">
    <property type="entry name" value="YjdM_C"/>
</dbReference>
<dbReference type="Pfam" id="PF03831">
    <property type="entry name" value="YjdM"/>
    <property type="match status" value="1"/>
</dbReference>
<protein>
    <submittedName>
        <fullName evidence="4">Alkylphosphonate utilization protein</fullName>
    </submittedName>
</protein>
<gene>
    <name evidence="4" type="ORF">G7058_04255</name>
</gene>
<dbReference type="KEGG" id="jpo:G7058_04255"/>
<dbReference type="RefSeq" id="WP_166062391.1">
    <property type="nucleotide sequence ID" value="NZ_CP049889.1"/>
</dbReference>
<organism evidence="4 5">
    <name type="scientific">Jeotgalibaca porci</name>
    <dbReference type="NCBI Taxonomy" id="1868793"/>
    <lineage>
        <taxon>Bacteria</taxon>
        <taxon>Bacillati</taxon>
        <taxon>Bacillota</taxon>
        <taxon>Bacilli</taxon>
        <taxon>Lactobacillales</taxon>
        <taxon>Carnobacteriaceae</taxon>
        <taxon>Jeotgalibaca</taxon>
    </lineage>
</organism>
<dbReference type="Proteomes" id="UP000501830">
    <property type="component" value="Chromosome"/>
</dbReference>
<dbReference type="Gene3D" id="2.20.25.10">
    <property type="match status" value="1"/>
</dbReference>
<name>A0A6G7WGK0_9LACT</name>
<evidence type="ECO:0000259" key="3">
    <source>
        <dbReference type="Pfam" id="PF08274"/>
    </source>
</evidence>
<dbReference type="AlphaFoldDB" id="A0A6G7WGK0"/>
<dbReference type="NCBIfam" id="TIGR00686">
    <property type="entry name" value="phnA"/>
    <property type="match status" value="1"/>
</dbReference>
<comment type="similarity">
    <text evidence="1">Belongs to the YjdM family.</text>
</comment>
<sequence length="114" mass="12237">MSGLPNCPECGSDLTYTDGTVMICPMCAHEWTEADQAAALEAQIVRDANGSELSDGDNVSVIRDIKLKGANKLKQGTRGANIRILADPVDGHDIECTIEGSGRMYLKSELVKKI</sequence>
<dbReference type="InterPro" id="IPR013987">
    <property type="entry name" value="YjdM_N"/>
</dbReference>
<proteinExistence type="inferred from homology"/>
<dbReference type="GeneID" id="94552479"/>
<evidence type="ECO:0000256" key="1">
    <source>
        <dbReference type="ARBA" id="ARBA00009248"/>
    </source>
</evidence>
<keyword evidence="5" id="KW-1185">Reference proteome</keyword>
<reference evidence="4 5" key="1">
    <citation type="journal article" date="2017" name="Int. J. Syst. Evol. Microbiol.">
        <title>Jeotgalibaca porci sp. nov. and Jeotgalibaca arthritidis sp. nov., isolated from pigs, and emended description of the genus Jeotgalibaca.</title>
        <authorList>
            <person name="Zamora L."/>
            <person name="Perez-Sancho M."/>
            <person name="Dominguez L."/>
            <person name="Fernandez-Garayzabal J.F."/>
            <person name="Vela A.I."/>
        </authorList>
    </citation>
    <scope>NUCLEOTIDE SEQUENCE [LARGE SCALE GENOMIC DNA]</scope>
    <source>
        <strain evidence="4 5">CCUG 69148</strain>
    </source>
</reference>
<evidence type="ECO:0000313" key="4">
    <source>
        <dbReference type="EMBL" id="QIK51337.1"/>
    </source>
</evidence>